<dbReference type="InterPro" id="IPR013783">
    <property type="entry name" value="Ig-like_fold"/>
</dbReference>
<evidence type="ECO:0000256" key="10">
    <source>
        <dbReference type="ARBA" id="ARBA00023319"/>
    </source>
</evidence>
<dbReference type="PANTHER" id="PTHR23037">
    <property type="entry name" value="CYTOKINE RECEPTOR"/>
    <property type="match status" value="1"/>
</dbReference>
<protein>
    <submittedName>
        <fullName evidence="15">Interleukin-6 receptor subunit alpha</fullName>
    </submittedName>
</protein>
<feature type="transmembrane region" description="Helical" evidence="11">
    <location>
        <begin position="385"/>
        <end position="407"/>
    </location>
</feature>
<keyword evidence="5 11" id="KW-1133">Transmembrane helix</keyword>
<sequence length="409" mass="44702">MLAVGCTLLLALLAAPAVALVLGSCRALEVADGTVTSLPGATVTLICPGKEAAGNVTIHWEFSGSQNRKWTVTGNTLVLRAVQLSDTGDYLCFLDDHLVGTVPLLVDVPPEEPKLSCFRKNPLVNAICEWHPSSAPSPTTKAVLFAKKINATNGKSDFRVPCRYSQQLKSFSCQVEILEGDKVYHIVSLCVANSVGSKSSPNVAFQSLKMVQPDPPANLAVSAIPGRPRWLKVSWQDPESWDPSYYFLQFELRYRPIWSKTFTVWPLQAAQHQCVIQDALHGVKHVIQIRGKEEFDLGQWSEWSPEVTGTPWIDHCQVRLQLSVVAFLWGSSSELTSGYDLAEPRTTPVSVEDYDNHEDQYKSSTEATSVLAPVRESPSVSLPTFLAAGGSLAFGLLLCVFIILSGFSV</sequence>
<evidence type="ECO:0000256" key="6">
    <source>
        <dbReference type="ARBA" id="ARBA00023136"/>
    </source>
</evidence>
<dbReference type="SUPFAM" id="SSF48726">
    <property type="entry name" value="Immunoglobulin"/>
    <property type="match status" value="1"/>
</dbReference>
<evidence type="ECO:0000313" key="16">
    <source>
        <dbReference type="Proteomes" id="UP001623349"/>
    </source>
</evidence>
<accession>A0ABQ0ELV5</accession>
<reference evidence="15 16" key="1">
    <citation type="submission" date="2024-08" db="EMBL/GenBank/DDBJ databases">
        <title>The draft genome of Apodemus speciosus.</title>
        <authorList>
            <person name="Nabeshima K."/>
            <person name="Suzuki S."/>
            <person name="Onuma M."/>
        </authorList>
    </citation>
    <scope>NUCLEOTIDE SEQUENCE [LARGE SCALE GENOMIC DNA]</scope>
    <source>
        <strain evidence="15">IB14-021</strain>
    </source>
</reference>
<evidence type="ECO:0000259" key="13">
    <source>
        <dbReference type="PROSITE" id="PS50835"/>
    </source>
</evidence>
<evidence type="ECO:0000256" key="7">
    <source>
        <dbReference type="ARBA" id="ARBA00023157"/>
    </source>
</evidence>
<comment type="caution">
    <text evidence="15">The sequence shown here is derived from an EMBL/GenBank/DDBJ whole genome shotgun (WGS) entry which is preliminary data.</text>
</comment>
<dbReference type="PROSITE" id="PS50853">
    <property type="entry name" value="FN3"/>
    <property type="match status" value="1"/>
</dbReference>
<dbReference type="SMART" id="SM00409">
    <property type="entry name" value="IG"/>
    <property type="match status" value="1"/>
</dbReference>
<dbReference type="PROSITE" id="PS50835">
    <property type="entry name" value="IG_LIKE"/>
    <property type="match status" value="1"/>
</dbReference>
<feature type="chain" id="PRO_5046146717" evidence="12">
    <location>
        <begin position="20"/>
        <end position="409"/>
    </location>
</feature>
<keyword evidence="10" id="KW-0393">Immunoglobulin domain</keyword>
<keyword evidence="9" id="KW-0325">Glycoprotein</keyword>
<name>A0ABQ0ELV5_APOSI</name>
<dbReference type="InterPro" id="IPR003961">
    <property type="entry name" value="FN3_dom"/>
</dbReference>
<dbReference type="InterPro" id="IPR015321">
    <property type="entry name" value="TypeI_recpt_CBD"/>
</dbReference>
<keyword evidence="16" id="KW-1185">Reference proteome</keyword>
<organism evidence="15 16">
    <name type="scientific">Apodemus speciosus</name>
    <name type="common">Large Japanese field mouse</name>
    <dbReference type="NCBI Taxonomy" id="105296"/>
    <lineage>
        <taxon>Eukaryota</taxon>
        <taxon>Metazoa</taxon>
        <taxon>Chordata</taxon>
        <taxon>Craniata</taxon>
        <taxon>Vertebrata</taxon>
        <taxon>Euteleostomi</taxon>
        <taxon>Mammalia</taxon>
        <taxon>Eutheria</taxon>
        <taxon>Euarchontoglires</taxon>
        <taxon>Glires</taxon>
        <taxon>Rodentia</taxon>
        <taxon>Myomorpha</taxon>
        <taxon>Muroidea</taxon>
        <taxon>Muridae</taxon>
        <taxon>Murinae</taxon>
        <taxon>Apodemus</taxon>
    </lineage>
</organism>
<evidence type="ECO:0000256" key="4">
    <source>
        <dbReference type="ARBA" id="ARBA00022729"/>
    </source>
</evidence>
<comment type="similarity">
    <text evidence="2">Belongs to the type I cytokine receptor family. Type 3 subfamily.</text>
</comment>
<evidence type="ECO:0000313" key="15">
    <source>
        <dbReference type="EMBL" id="GAB1287756.1"/>
    </source>
</evidence>
<dbReference type="SUPFAM" id="SSF49265">
    <property type="entry name" value="Fibronectin type III"/>
    <property type="match status" value="2"/>
</dbReference>
<evidence type="ECO:0000256" key="5">
    <source>
        <dbReference type="ARBA" id="ARBA00022989"/>
    </source>
</evidence>
<keyword evidence="7" id="KW-1015">Disulfide bond</keyword>
<dbReference type="InterPro" id="IPR036179">
    <property type="entry name" value="Ig-like_dom_sf"/>
</dbReference>
<feature type="signal peptide" evidence="12">
    <location>
        <begin position="1"/>
        <end position="19"/>
    </location>
</feature>
<feature type="domain" description="Fibronectin type-III" evidence="14">
    <location>
        <begin position="215"/>
        <end position="313"/>
    </location>
</feature>
<dbReference type="InterPro" id="IPR013151">
    <property type="entry name" value="Immunoglobulin_dom"/>
</dbReference>
<evidence type="ECO:0000256" key="2">
    <source>
        <dbReference type="ARBA" id="ARBA00010890"/>
    </source>
</evidence>
<dbReference type="Gene3D" id="2.60.40.10">
    <property type="entry name" value="Immunoglobulins"/>
    <property type="match status" value="3"/>
</dbReference>
<dbReference type="InterPro" id="IPR003598">
    <property type="entry name" value="Ig_sub2"/>
</dbReference>
<dbReference type="Proteomes" id="UP001623349">
    <property type="component" value="Unassembled WGS sequence"/>
</dbReference>
<dbReference type="InterPro" id="IPR003599">
    <property type="entry name" value="Ig_sub"/>
</dbReference>
<evidence type="ECO:0000256" key="9">
    <source>
        <dbReference type="ARBA" id="ARBA00023180"/>
    </source>
</evidence>
<dbReference type="InterPro" id="IPR007110">
    <property type="entry name" value="Ig-like_dom"/>
</dbReference>
<keyword evidence="3 11" id="KW-0812">Transmembrane</keyword>
<evidence type="ECO:0000256" key="3">
    <source>
        <dbReference type="ARBA" id="ARBA00022692"/>
    </source>
</evidence>
<comment type="subcellular location">
    <subcellularLocation>
        <location evidence="1">Membrane</location>
        <topology evidence="1">Single-pass type I membrane protein</topology>
    </subcellularLocation>
</comment>
<dbReference type="PROSITE" id="PS01354">
    <property type="entry name" value="HEMATOPO_REC_L_F3"/>
    <property type="match status" value="1"/>
</dbReference>
<evidence type="ECO:0000256" key="8">
    <source>
        <dbReference type="ARBA" id="ARBA00023170"/>
    </source>
</evidence>
<feature type="domain" description="Ig-like" evidence="13">
    <location>
        <begin position="16"/>
        <end position="92"/>
    </location>
</feature>
<dbReference type="EMBL" id="BAAFST010000003">
    <property type="protein sequence ID" value="GAB1287756.1"/>
    <property type="molecule type" value="Genomic_DNA"/>
</dbReference>
<dbReference type="CDD" id="cd00063">
    <property type="entry name" value="FN3"/>
    <property type="match status" value="1"/>
</dbReference>
<proteinExistence type="inferred from homology"/>
<gene>
    <name evidence="15" type="ORF">APTSU1_000298600</name>
</gene>
<evidence type="ECO:0000256" key="12">
    <source>
        <dbReference type="SAM" id="SignalP"/>
    </source>
</evidence>
<evidence type="ECO:0000256" key="1">
    <source>
        <dbReference type="ARBA" id="ARBA00004479"/>
    </source>
</evidence>
<dbReference type="PANTHER" id="PTHR23037:SF22">
    <property type="entry name" value="CYTOKINE RECEPTOR COMMON SUBUNIT BETA"/>
    <property type="match status" value="1"/>
</dbReference>
<evidence type="ECO:0000256" key="11">
    <source>
        <dbReference type="SAM" id="Phobius"/>
    </source>
</evidence>
<evidence type="ECO:0000259" key="14">
    <source>
        <dbReference type="PROSITE" id="PS50853"/>
    </source>
</evidence>
<keyword evidence="6 11" id="KW-0472">Membrane</keyword>
<dbReference type="SMART" id="SM00408">
    <property type="entry name" value="IGc2"/>
    <property type="match status" value="1"/>
</dbReference>
<keyword evidence="4 12" id="KW-0732">Signal</keyword>
<dbReference type="InterPro" id="IPR003530">
    <property type="entry name" value="Hematopoietin_rcpt_L_F3_CS"/>
</dbReference>
<dbReference type="InterPro" id="IPR036116">
    <property type="entry name" value="FN3_sf"/>
</dbReference>
<dbReference type="Pfam" id="PF09240">
    <property type="entry name" value="IL6Ra-bind"/>
    <property type="match status" value="1"/>
</dbReference>
<keyword evidence="8 15" id="KW-0675">Receptor</keyword>
<dbReference type="Pfam" id="PF00047">
    <property type="entry name" value="ig"/>
    <property type="match status" value="1"/>
</dbReference>